<comment type="subcellular location">
    <subcellularLocation>
        <location evidence="2">Cell membrane</location>
        <topology evidence="2">Multi-pass membrane protein</topology>
    </subcellularLocation>
</comment>
<keyword evidence="12" id="KW-0902">Two-component regulatory system</keyword>
<keyword evidence="13 14" id="KW-0472">Membrane</keyword>
<evidence type="ECO:0000256" key="12">
    <source>
        <dbReference type="ARBA" id="ARBA00023012"/>
    </source>
</evidence>
<dbReference type="CDD" id="cd06225">
    <property type="entry name" value="HAMP"/>
    <property type="match status" value="1"/>
</dbReference>
<evidence type="ECO:0000256" key="1">
    <source>
        <dbReference type="ARBA" id="ARBA00000085"/>
    </source>
</evidence>
<dbReference type="SUPFAM" id="SSF158472">
    <property type="entry name" value="HAMP domain-like"/>
    <property type="match status" value="1"/>
</dbReference>
<dbReference type="SUPFAM" id="SSF47384">
    <property type="entry name" value="Homodimeric domain of signal transducing histidine kinase"/>
    <property type="match status" value="1"/>
</dbReference>
<dbReference type="Gene3D" id="6.10.340.10">
    <property type="match status" value="1"/>
</dbReference>
<reference evidence="17" key="1">
    <citation type="submission" date="2023-06" db="EMBL/GenBank/DDBJ databases">
        <title>Genomic of Agaribacillus aureum.</title>
        <authorList>
            <person name="Wang G."/>
        </authorList>
    </citation>
    <scope>NUCLEOTIDE SEQUENCE</scope>
    <source>
        <strain evidence="17">BMA12</strain>
    </source>
</reference>
<evidence type="ECO:0000259" key="15">
    <source>
        <dbReference type="PROSITE" id="PS50109"/>
    </source>
</evidence>
<dbReference type="GO" id="GO:0016301">
    <property type="term" value="F:kinase activity"/>
    <property type="evidence" value="ECO:0007669"/>
    <property type="project" value="UniProtKB-KW"/>
</dbReference>
<keyword evidence="7 14" id="KW-0812">Transmembrane</keyword>
<dbReference type="InterPro" id="IPR004358">
    <property type="entry name" value="Sig_transdc_His_kin-like_C"/>
</dbReference>
<organism evidence="17 18">
    <name type="scientific">Agaribacillus aureus</name>
    <dbReference type="NCBI Taxonomy" id="3051825"/>
    <lineage>
        <taxon>Bacteria</taxon>
        <taxon>Pseudomonadati</taxon>
        <taxon>Bacteroidota</taxon>
        <taxon>Cytophagia</taxon>
        <taxon>Cytophagales</taxon>
        <taxon>Splendidivirgaceae</taxon>
        <taxon>Agaribacillus</taxon>
    </lineage>
</organism>
<dbReference type="Gene3D" id="3.30.565.10">
    <property type="entry name" value="Histidine kinase-like ATPase, C-terminal domain"/>
    <property type="match status" value="1"/>
</dbReference>
<evidence type="ECO:0000256" key="11">
    <source>
        <dbReference type="ARBA" id="ARBA00022989"/>
    </source>
</evidence>
<evidence type="ECO:0000256" key="5">
    <source>
        <dbReference type="ARBA" id="ARBA00022553"/>
    </source>
</evidence>
<dbReference type="CDD" id="cd00082">
    <property type="entry name" value="HisKA"/>
    <property type="match status" value="1"/>
</dbReference>
<evidence type="ECO:0000256" key="10">
    <source>
        <dbReference type="ARBA" id="ARBA00022840"/>
    </source>
</evidence>
<dbReference type="SUPFAM" id="SSF55874">
    <property type="entry name" value="ATPase domain of HSP90 chaperone/DNA topoisomerase II/histidine kinase"/>
    <property type="match status" value="1"/>
</dbReference>
<feature type="domain" description="HAMP" evidence="16">
    <location>
        <begin position="180"/>
        <end position="233"/>
    </location>
</feature>
<dbReference type="PANTHER" id="PTHR45528:SF1">
    <property type="entry name" value="SENSOR HISTIDINE KINASE CPXA"/>
    <property type="match status" value="1"/>
</dbReference>
<evidence type="ECO:0000256" key="3">
    <source>
        <dbReference type="ARBA" id="ARBA00012438"/>
    </source>
</evidence>
<proteinExistence type="predicted"/>
<keyword evidence="5" id="KW-0597">Phosphoprotein</keyword>
<keyword evidence="18" id="KW-1185">Reference proteome</keyword>
<feature type="transmembrane region" description="Helical" evidence="14">
    <location>
        <begin position="156"/>
        <end position="179"/>
    </location>
</feature>
<evidence type="ECO:0000256" key="7">
    <source>
        <dbReference type="ARBA" id="ARBA00022692"/>
    </source>
</evidence>
<dbReference type="InterPro" id="IPR036890">
    <property type="entry name" value="HATPase_C_sf"/>
</dbReference>
<dbReference type="RefSeq" id="WP_346758584.1">
    <property type="nucleotide sequence ID" value="NZ_JAUJEB010000002.1"/>
</dbReference>
<keyword evidence="4" id="KW-1003">Cell membrane</keyword>
<accession>A0ABT8L8Z4</accession>
<dbReference type="PRINTS" id="PR00344">
    <property type="entry name" value="BCTRLSENSOR"/>
</dbReference>
<evidence type="ECO:0000256" key="14">
    <source>
        <dbReference type="SAM" id="Phobius"/>
    </source>
</evidence>
<evidence type="ECO:0000256" key="13">
    <source>
        <dbReference type="ARBA" id="ARBA00023136"/>
    </source>
</evidence>
<evidence type="ECO:0000256" key="8">
    <source>
        <dbReference type="ARBA" id="ARBA00022741"/>
    </source>
</evidence>
<dbReference type="EMBL" id="JAUJEB010000002">
    <property type="protein sequence ID" value="MDN5213245.1"/>
    <property type="molecule type" value="Genomic_DNA"/>
</dbReference>
<evidence type="ECO:0000256" key="4">
    <source>
        <dbReference type="ARBA" id="ARBA00022475"/>
    </source>
</evidence>
<dbReference type="PROSITE" id="PS50885">
    <property type="entry name" value="HAMP"/>
    <property type="match status" value="1"/>
</dbReference>
<dbReference type="Pfam" id="PF00512">
    <property type="entry name" value="HisKA"/>
    <property type="match status" value="1"/>
</dbReference>
<dbReference type="InterPro" id="IPR003660">
    <property type="entry name" value="HAMP_dom"/>
</dbReference>
<dbReference type="EC" id="2.7.13.3" evidence="3"/>
<dbReference type="PANTHER" id="PTHR45528">
    <property type="entry name" value="SENSOR HISTIDINE KINASE CPXA"/>
    <property type="match status" value="1"/>
</dbReference>
<comment type="caution">
    <text evidence="17">The sequence shown here is derived from an EMBL/GenBank/DDBJ whole genome shotgun (WGS) entry which is preliminary data.</text>
</comment>
<gene>
    <name evidence="17" type="ORF">QQ020_14345</name>
</gene>
<dbReference type="SMART" id="SM00388">
    <property type="entry name" value="HisKA"/>
    <property type="match status" value="1"/>
</dbReference>
<keyword evidence="9 17" id="KW-0418">Kinase</keyword>
<name>A0ABT8L8Z4_9BACT</name>
<dbReference type="Gene3D" id="1.10.287.130">
    <property type="match status" value="1"/>
</dbReference>
<evidence type="ECO:0000256" key="2">
    <source>
        <dbReference type="ARBA" id="ARBA00004651"/>
    </source>
</evidence>
<dbReference type="SMART" id="SM00304">
    <property type="entry name" value="HAMP"/>
    <property type="match status" value="1"/>
</dbReference>
<evidence type="ECO:0000313" key="17">
    <source>
        <dbReference type="EMBL" id="MDN5213245.1"/>
    </source>
</evidence>
<evidence type="ECO:0000313" key="18">
    <source>
        <dbReference type="Proteomes" id="UP001172083"/>
    </source>
</evidence>
<dbReference type="SMART" id="SM00387">
    <property type="entry name" value="HATPase_c"/>
    <property type="match status" value="1"/>
</dbReference>
<keyword evidence="8" id="KW-0547">Nucleotide-binding</keyword>
<dbReference type="InterPro" id="IPR003594">
    <property type="entry name" value="HATPase_dom"/>
</dbReference>
<dbReference type="InterPro" id="IPR036097">
    <property type="entry name" value="HisK_dim/P_sf"/>
</dbReference>
<comment type="catalytic activity">
    <reaction evidence="1">
        <text>ATP + protein L-histidine = ADP + protein N-phospho-L-histidine.</text>
        <dbReference type="EC" id="2.7.13.3"/>
    </reaction>
</comment>
<protein>
    <recommendedName>
        <fullName evidence="3">histidine kinase</fullName>
        <ecNumber evidence="3">2.7.13.3</ecNumber>
    </recommendedName>
</protein>
<dbReference type="InterPro" id="IPR005467">
    <property type="entry name" value="His_kinase_dom"/>
</dbReference>
<feature type="domain" description="Histidine kinase" evidence="15">
    <location>
        <begin position="241"/>
        <end position="458"/>
    </location>
</feature>
<sequence length="465" mass="52501">MAFVLIFYFTNLYTKNNFYQRLKERATIAAQASLEKDEMSLNIYDDIRKRHLQILPQEKEYIISMSQMEELSRADSLKEQPKVLMFQKLIKELSNGDENLNQFPPSFLEGIISEEYVQAKMHDTYYVGIPYSDNQGDFIVVISAVDKYGQSKLSNLLRILIAIFLAGLVVIYVVGSYYARQILKPISKITTKANQISAMNLHLRLETGDKKDELTELATTLNNMLNRLEASFEIQRSFVNNASHELKNPLTAILGEVEIALRHERSKSYYSQSLKTVGKEARRLELLVKSLLKLAETDDSKKGLNIESLRIDELLLDVKDDLNSINPDNNITFDFATFPNDPDQLIIQGNKSLLKMVFTNIMDNACKFSNNTAVIIKIKADDMNVKIEIMDYGVGVPENELKSIVEPFFRASNARNFKGFGIGLPLAHKIIKIHGGQLVINSTEGAGTLVLVTLPNSLPHIGIPS</sequence>
<keyword evidence="11 14" id="KW-1133">Transmembrane helix</keyword>
<evidence type="ECO:0000256" key="6">
    <source>
        <dbReference type="ARBA" id="ARBA00022679"/>
    </source>
</evidence>
<dbReference type="InterPro" id="IPR050398">
    <property type="entry name" value="HssS/ArlS-like"/>
</dbReference>
<dbReference type="InterPro" id="IPR003661">
    <property type="entry name" value="HisK_dim/P_dom"/>
</dbReference>
<dbReference type="PROSITE" id="PS50109">
    <property type="entry name" value="HIS_KIN"/>
    <property type="match status" value="1"/>
</dbReference>
<evidence type="ECO:0000259" key="16">
    <source>
        <dbReference type="PROSITE" id="PS50885"/>
    </source>
</evidence>
<keyword evidence="10" id="KW-0067">ATP-binding</keyword>
<dbReference type="Proteomes" id="UP001172083">
    <property type="component" value="Unassembled WGS sequence"/>
</dbReference>
<dbReference type="CDD" id="cd00075">
    <property type="entry name" value="HATPase"/>
    <property type="match status" value="1"/>
</dbReference>
<dbReference type="Pfam" id="PF02518">
    <property type="entry name" value="HATPase_c"/>
    <property type="match status" value="1"/>
</dbReference>
<dbReference type="Pfam" id="PF00672">
    <property type="entry name" value="HAMP"/>
    <property type="match status" value="1"/>
</dbReference>
<evidence type="ECO:0000256" key="9">
    <source>
        <dbReference type="ARBA" id="ARBA00022777"/>
    </source>
</evidence>
<keyword evidence="6" id="KW-0808">Transferase</keyword>